<evidence type="ECO:0000313" key="3">
    <source>
        <dbReference type="Proteomes" id="UP000728032"/>
    </source>
</evidence>
<dbReference type="InterPro" id="IPR052728">
    <property type="entry name" value="O2_lipid_transport_reg"/>
</dbReference>
<accession>A0A7R9MNW8</accession>
<dbReference type="OrthoDB" id="6408118at2759"/>
<name>A0A7R9MNW8_9ACAR</name>
<dbReference type="EMBL" id="CAJPVJ010032034">
    <property type="protein sequence ID" value="CAG2180479.1"/>
    <property type="molecule type" value="Genomic_DNA"/>
</dbReference>
<keyword evidence="3" id="KW-1185">Reference proteome</keyword>
<evidence type="ECO:0000256" key="1">
    <source>
        <dbReference type="SAM" id="Phobius"/>
    </source>
</evidence>
<sequence>NSKGFTDSTDHFQRLVIGLLTNYIALSVTKGDVKRFNVVLYIVLRLARLLPQLMIFILLTFLLPLMGSGPLWKEVVVSNVRKCETNWWLNMLLIHNLYKSEQMCAIHTWFIALDFQYHIITAFGIILNVTTVLMFAILSSILWYIYELPPALINTGRTYA</sequence>
<keyword evidence="1" id="KW-1133">Transmembrane helix</keyword>
<feature type="non-terminal residue" evidence="2">
    <location>
        <position position="160"/>
    </location>
</feature>
<organism evidence="2">
    <name type="scientific">Oppiella nova</name>
    <dbReference type="NCBI Taxonomy" id="334625"/>
    <lineage>
        <taxon>Eukaryota</taxon>
        <taxon>Metazoa</taxon>
        <taxon>Ecdysozoa</taxon>
        <taxon>Arthropoda</taxon>
        <taxon>Chelicerata</taxon>
        <taxon>Arachnida</taxon>
        <taxon>Acari</taxon>
        <taxon>Acariformes</taxon>
        <taxon>Sarcoptiformes</taxon>
        <taxon>Oribatida</taxon>
        <taxon>Brachypylina</taxon>
        <taxon>Oppioidea</taxon>
        <taxon>Oppiidae</taxon>
        <taxon>Oppiella</taxon>
    </lineage>
</organism>
<dbReference type="PANTHER" id="PTHR11161">
    <property type="entry name" value="O-ACYLTRANSFERASE"/>
    <property type="match status" value="1"/>
</dbReference>
<feature type="non-terminal residue" evidence="2">
    <location>
        <position position="1"/>
    </location>
</feature>
<keyword evidence="1" id="KW-0472">Membrane</keyword>
<dbReference type="Proteomes" id="UP000728032">
    <property type="component" value="Unassembled WGS sequence"/>
</dbReference>
<gene>
    <name evidence="2" type="ORF">ONB1V03_LOCUS19902</name>
</gene>
<reference evidence="2" key="1">
    <citation type="submission" date="2020-11" db="EMBL/GenBank/DDBJ databases">
        <authorList>
            <person name="Tran Van P."/>
        </authorList>
    </citation>
    <scope>NUCLEOTIDE SEQUENCE</scope>
</reference>
<dbReference type="AlphaFoldDB" id="A0A7R9MNW8"/>
<feature type="transmembrane region" description="Helical" evidence="1">
    <location>
        <begin position="119"/>
        <end position="146"/>
    </location>
</feature>
<dbReference type="EMBL" id="OC946859">
    <property type="protein sequence ID" value="CAD7663342.1"/>
    <property type="molecule type" value="Genomic_DNA"/>
</dbReference>
<evidence type="ECO:0008006" key="4">
    <source>
        <dbReference type="Google" id="ProtNLM"/>
    </source>
</evidence>
<feature type="transmembrane region" description="Helical" evidence="1">
    <location>
        <begin position="49"/>
        <end position="72"/>
    </location>
</feature>
<proteinExistence type="predicted"/>
<dbReference type="PANTHER" id="PTHR11161:SF0">
    <property type="entry name" value="O-ACYLTRANSFERASE LIKE PROTEIN"/>
    <property type="match status" value="1"/>
</dbReference>
<evidence type="ECO:0000313" key="2">
    <source>
        <dbReference type="EMBL" id="CAD7663342.1"/>
    </source>
</evidence>
<protein>
    <recommendedName>
        <fullName evidence="4">Nose resistant to fluoxetine protein 6</fullName>
    </recommendedName>
</protein>
<keyword evidence="1" id="KW-0812">Transmembrane</keyword>